<protein>
    <submittedName>
        <fullName evidence="1">Uncharacterized protein</fullName>
    </submittedName>
</protein>
<evidence type="ECO:0000313" key="1">
    <source>
        <dbReference type="EMBL" id="KQC30331.1"/>
    </source>
</evidence>
<sequence>MNKSIPKFFVAVRGNKVVYFESNLSAFITGLREHINNLKSLSYYDKKFRKEKIIYHTDTFKHEWSLQRLI</sequence>
<name>A0A0N8WG27_9FLAO</name>
<dbReference type="Proteomes" id="UP000050827">
    <property type="component" value="Unassembled WGS sequence"/>
</dbReference>
<dbReference type="EMBL" id="LCTZ01000002">
    <property type="protein sequence ID" value="KQC30331.1"/>
    <property type="molecule type" value="Genomic_DNA"/>
</dbReference>
<organism evidence="1 2">
    <name type="scientific">Flagellimonas eckloniae</name>
    <dbReference type="NCBI Taxonomy" id="346185"/>
    <lineage>
        <taxon>Bacteria</taxon>
        <taxon>Pseudomonadati</taxon>
        <taxon>Bacteroidota</taxon>
        <taxon>Flavobacteriia</taxon>
        <taxon>Flavobacteriales</taxon>
        <taxon>Flavobacteriaceae</taxon>
        <taxon>Flagellimonas</taxon>
    </lineage>
</organism>
<accession>A0A0N8WG27</accession>
<gene>
    <name evidence="1" type="ORF">AAY42_10905</name>
</gene>
<reference evidence="1 2" key="1">
    <citation type="submission" date="2015-04" db="EMBL/GenBank/DDBJ databases">
        <title>Complete genome of flavobacterium.</title>
        <authorList>
            <person name="Kwon Y.M."/>
            <person name="Kim S.-J."/>
        </authorList>
    </citation>
    <scope>NUCLEOTIDE SEQUENCE [LARGE SCALE GENOMIC DNA]</scope>
    <source>
        <strain evidence="1 2">DK169</strain>
    </source>
</reference>
<keyword evidence="2" id="KW-1185">Reference proteome</keyword>
<evidence type="ECO:0000313" key="2">
    <source>
        <dbReference type="Proteomes" id="UP000050827"/>
    </source>
</evidence>
<dbReference type="AlphaFoldDB" id="A0A0N8WG27"/>
<comment type="caution">
    <text evidence="1">The sequence shown here is derived from an EMBL/GenBank/DDBJ whole genome shotgun (WGS) entry which is preliminary data.</text>
</comment>
<proteinExistence type="predicted"/>